<reference evidence="1" key="1">
    <citation type="submission" date="2009-05" db="EMBL/GenBank/DDBJ databases">
        <authorList>
            <person name="Harkins D.M."/>
            <person name="DeShazer D."/>
            <person name="Woods D.E."/>
            <person name="Brinkac L.M."/>
            <person name="Brown K.A."/>
            <person name="Hung G.C."/>
            <person name="Tuanyok A."/>
            <person name="Zhang B."/>
            <person name="Nierman W.C."/>
        </authorList>
    </citation>
    <scope>NUCLEOTIDE SEQUENCE [LARGE SCALE GENOMIC DNA]</scope>
    <source>
        <strain evidence="1">1710a</strain>
    </source>
</reference>
<gene>
    <name evidence="1" type="ORF">BURPS1710A_0406</name>
</gene>
<sequence length="38" mass="4093">MGFSSLSSLFCIFFEARPSAAHCRSERARSVASCALPV</sequence>
<name>A0A0E1W455_BURPE</name>
<protein>
    <submittedName>
        <fullName evidence="1">Uncharacterized protein</fullName>
    </submittedName>
</protein>
<dbReference type="Proteomes" id="UP000001812">
    <property type="component" value="Chromosome I"/>
</dbReference>
<dbReference type="AlphaFoldDB" id="A0A0E1W455"/>
<dbReference type="HOGENOM" id="CLU_3325574_0_0_4"/>
<evidence type="ECO:0000313" key="1">
    <source>
        <dbReference type="EMBL" id="EET07918.1"/>
    </source>
</evidence>
<organism evidence="1">
    <name type="scientific">Burkholderia pseudomallei 1710a</name>
    <dbReference type="NCBI Taxonomy" id="320371"/>
    <lineage>
        <taxon>Bacteria</taxon>
        <taxon>Pseudomonadati</taxon>
        <taxon>Pseudomonadota</taxon>
        <taxon>Betaproteobacteria</taxon>
        <taxon>Burkholderiales</taxon>
        <taxon>Burkholderiaceae</taxon>
        <taxon>Burkholderia</taxon>
        <taxon>pseudomallei group</taxon>
    </lineage>
</organism>
<proteinExistence type="predicted"/>
<dbReference type="EMBL" id="CM000832">
    <property type="protein sequence ID" value="EET07918.1"/>
    <property type="molecule type" value="Genomic_DNA"/>
</dbReference>
<accession>A0A0E1W455</accession>